<dbReference type="GO" id="GO:0015209">
    <property type="term" value="F:cytosine transmembrane transporter activity"/>
    <property type="evidence" value="ECO:0007669"/>
    <property type="project" value="InterPro"/>
</dbReference>
<feature type="transmembrane region" description="Helical" evidence="1">
    <location>
        <begin position="49"/>
        <end position="70"/>
    </location>
</feature>
<feature type="transmembrane region" description="Helical" evidence="1">
    <location>
        <begin position="289"/>
        <end position="312"/>
    </location>
</feature>
<feature type="transmembrane region" description="Helical" evidence="1">
    <location>
        <begin position="223"/>
        <end position="244"/>
    </location>
</feature>
<comment type="caution">
    <text evidence="2">The sequence shown here is derived from an EMBL/GenBank/DDBJ whole genome shotgun (WGS) entry which is preliminary data.</text>
</comment>
<feature type="transmembrane region" description="Helical" evidence="1">
    <location>
        <begin position="111"/>
        <end position="134"/>
    </location>
</feature>
<dbReference type="PANTHER" id="PTHR30569:SF0">
    <property type="entry name" value="CYTOSINE PERMEASE"/>
    <property type="match status" value="1"/>
</dbReference>
<feature type="transmembrane region" description="Helical" evidence="1">
    <location>
        <begin position="372"/>
        <end position="391"/>
    </location>
</feature>
<evidence type="ECO:0000313" key="2">
    <source>
        <dbReference type="EMBL" id="TDD92235.1"/>
    </source>
</evidence>
<dbReference type="Gene3D" id="1.10.4160.10">
    <property type="entry name" value="Hydantoin permease"/>
    <property type="match status" value="1"/>
</dbReference>
<keyword evidence="1" id="KW-1133">Transmembrane helix</keyword>
<dbReference type="GO" id="GO:0005886">
    <property type="term" value="C:plasma membrane"/>
    <property type="evidence" value="ECO:0007669"/>
    <property type="project" value="TreeGrafter"/>
</dbReference>
<feature type="transmembrane region" description="Helical" evidence="1">
    <location>
        <begin position="183"/>
        <end position="203"/>
    </location>
</feature>
<feature type="transmembrane region" description="Helical" evidence="1">
    <location>
        <begin position="344"/>
        <end position="366"/>
    </location>
</feature>
<protein>
    <submittedName>
        <fullName evidence="2">Thiamine permease</fullName>
    </submittedName>
</protein>
<dbReference type="Proteomes" id="UP000294513">
    <property type="component" value="Unassembled WGS sequence"/>
</dbReference>
<organism evidence="2 3">
    <name type="scientific">Actinomadura rubrisoli</name>
    <dbReference type="NCBI Taxonomy" id="2530368"/>
    <lineage>
        <taxon>Bacteria</taxon>
        <taxon>Bacillati</taxon>
        <taxon>Actinomycetota</taxon>
        <taxon>Actinomycetes</taxon>
        <taxon>Streptosporangiales</taxon>
        <taxon>Thermomonosporaceae</taxon>
        <taxon>Actinomadura</taxon>
    </lineage>
</organism>
<evidence type="ECO:0000256" key="1">
    <source>
        <dbReference type="SAM" id="Phobius"/>
    </source>
</evidence>
<feature type="transmembrane region" description="Helical" evidence="1">
    <location>
        <begin position="256"/>
        <end position="283"/>
    </location>
</feature>
<dbReference type="RefSeq" id="WP_131891974.1">
    <property type="nucleotide sequence ID" value="NZ_SMKU01000040.1"/>
</dbReference>
<dbReference type="EMBL" id="SMKU01000040">
    <property type="protein sequence ID" value="TDD92235.1"/>
    <property type="molecule type" value="Genomic_DNA"/>
</dbReference>
<dbReference type="AlphaFoldDB" id="A0A4R5C0K8"/>
<sequence>MDRPPDVPSPLEVRYTDDPRVVLHAATEDYTAHVTPLTWRSGRLSLAMAYWAFASAVAYMVTAAALVAAVGTRDTLIGAGLTVVVAGGFSYVLSGYAARTGLSMAMLSRRLFGASGAVLAPLLLCATTVYLYVLEAAIIAAALRHYFGAIDIKIWYLVVVLVNIPLALGGVRRWLDKFSGFLLPFYAAGMVAAVVVAAVKYDVPDSWLTQGASIPQSVSGPGWLYAFSVYTAFWVGSMLAVDFGRFGKPRDQRFNGVVAFGPVLYTIGILFNGLAAIFIVATVPLDGPLSGVSVVIALMGLMGVSGLLLVIVTQVRINTGNLYAASTNLELFGMQAFRVKAQRGWWLAAIGVIAYLLMLTDVLSYLLTALAWQGILIVAWTGLAVAHIALHRGEMPESRPGRLQRFGPGLISWLAASGIGIAMHQEGGGFGRTWAPIFSLVLSFAFYAAATRTPWKVVVDRPHDPRDEVDDIWAARVKCHVCDLSYVAVEMDRDPSVPGLPTICSACASTNSAYLRACRRSPSLVEVRPVPEAG</sequence>
<evidence type="ECO:0000313" key="3">
    <source>
        <dbReference type="Proteomes" id="UP000294513"/>
    </source>
</evidence>
<accession>A0A4R5C0K8</accession>
<name>A0A4R5C0K8_9ACTN</name>
<dbReference type="PANTHER" id="PTHR30569">
    <property type="entry name" value="CYTOSINE TRANSPORTER CODB"/>
    <property type="match status" value="1"/>
</dbReference>
<feature type="transmembrane region" description="Helical" evidence="1">
    <location>
        <begin position="434"/>
        <end position="451"/>
    </location>
</feature>
<proteinExistence type="predicted"/>
<keyword evidence="3" id="KW-1185">Reference proteome</keyword>
<feature type="transmembrane region" description="Helical" evidence="1">
    <location>
        <begin position="403"/>
        <end position="422"/>
    </location>
</feature>
<feature type="transmembrane region" description="Helical" evidence="1">
    <location>
        <begin position="76"/>
        <end position="99"/>
    </location>
</feature>
<keyword evidence="1" id="KW-0472">Membrane</keyword>
<gene>
    <name evidence="2" type="ORF">E1298_10980</name>
</gene>
<keyword evidence="1" id="KW-0812">Transmembrane</keyword>
<feature type="transmembrane region" description="Helical" evidence="1">
    <location>
        <begin position="154"/>
        <end position="171"/>
    </location>
</feature>
<dbReference type="InterPro" id="IPR030191">
    <property type="entry name" value="CodB"/>
</dbReference>
<dbReference type="OrthoDB" id="9056232at2"/>
<reference evidence="2 3" key="1">
    <citation type="submission" date="2019-03" db="EMBL/GenBank/DDBJ databases">
        <title>Draft genome sequences of novel Actinobacteria.</title>
        <authorList>
            <person name="Sahin N."/>
            <person name="Ay H."/>
            <person name="Saygin H."/>
        </authorList>
    </citation>
    <scope>NUCLEOTIDE SEQUENCE [LARGE SCALE GENOMIC DNA]</scope>
    <source>
        <strain evidence="2 3">H3C3</strain>
    </source>
</reference>